<protein>
    <submittedName>
        <fullName evidence="1">Uncharacterized protein</fullName>
    </submittedName>
</protein>
<evidence type="ECO:0000313" key="1">
    <source>
        <dbReference type="EMBL" id="KAI4295818.1"/>
    </source>
</evidence>
<sequence length="552" mass="61882">MTVVFLRLLSFLFVLVIPICQSTAQPSLVKYFCINKNGNYTANSTYQTNLNTLLSNLYSDTDNDYGFYNSSYGQNSDKVNAIAMCRGDVKPSDCRTCLNNSRVLLTQNCPSEKEAIGWYDKCMLRYSNRSIFGTMETDPPYYIWNYKNATSRDKYNEVVRDLLEKLRSKTASGDSRRKFAAANETFLSFQNIFAFLQCTPDLSEQQCNDCLVGSISDIGFWCAGRVRCRIFKPSCNLRFDTRSFYDPDAVDAPLTLPPPQASPPSSITNTTSTEEGKSNSSRTIIAIVVSISAFVVLLLIFICIFSKIRKARKFIESETDADEEMQPTGTLQFDFDTLKLSTNNFSDANKLGQGGFGPVYKGTLFNGQEVAVKRWFLVDQSQENTNRIVGTHGYIAPEYAKYGHFSIKSDIFSFGVLILEIVSGCKNNEIRDGEFVEHIVSFTWRNWREGTTSNIIDSTLDVGSRNEMMRCIHIGLLCVQENAANRPTMASVMLMLDSNSVTLAIPSQPAFSVHGKSLSETQSLEHNAGQTRLRNDTVASKNEASVTELYPR</sequence>
<reference evidence="1 2" key="1">
    <citation type="journal article" date="2022" name="DNA Res.">
        <title>Chromosomal-level genome assembly of the orchid tree Bauhinia variegata (Leguminosae; Cercidoideae) supports the allotetraploid origin hypothesis of Bauhinia.</title>
        <authorList>
            <person name="Zhong Y."/>
            <person name="Chen Y."/>
            <person name="Zheng D."/>
            <person name="Pang J."/>
            <person name="Liu Y."/>
            <person name="Luo S."/>
            <person name="Meng S."/>
            <person name="Qian L."/>
            <person name="Wei D."/>
            <person name="Dai S."/>
            <person name="Zhou R."/>
        </authorList>
    </citation>
    <scope>NUCLEOTIDE SEQUENCE [LARGE SCALE GENOMIC DNA]</scope>
    <source>
        <strain evidence="1">BV-YZ2020</strain>
    </source>
</reference>
<keyword evidence="2" id="KW-1185">Reference proteome</keyword>
<comment type="caution">
    <text evidence="1">The sequence shown here is derived from an EMBL/GenBank/DDBJ whole genome shotgun (WGS) entry which is preliminary data.</text>
</comment>
<organism evidence="1 2">
    <name type="scientific">Bauhinia variegata</name>
    <name type="common">Purple orchid tree</name>
    <name type="synonym">Phanera variegata</name>
    <dbReference type="NCBI Taxonomy" id="167791"/>
    <lineage>
        <taxon>Eukaryota</taxon>
        <taxon>Viridiplantae</taxon>
        <taxon>Streptophyta</taxon>
        <taxon>Embryophyta</taxon>
        <taxon>Tracheophyta</taxon>
        <taxon>Spermatophyta</taxon>
        <taxon>Magnoliopsida</taxon>
        <taxon>eudicotyledons</taxon>
        <taxon>Gunneridae</taxon>
        <taxon>Pentapetalae</taxon>
        <taxon>rosids</taxon>
        <taxon>fabids</taxon>
        <taxon>Fabales</taxon>
        <taxon>Fabaceae</taxon>
        <taxon>Cercidoideae</taxon>
        <taxon>Cercideae</taxon>
        <taxon>Bauhiniinae</taxon>
        <taxon>Bauhinia</taxon>
    </lineage>
</organism>
<dbReference type="EMBL" id="CM039439">
    <property type="protein sequence ID" value="KAI4295818.1"/>
    <property type="molecule type" value="Genomic_DNA"/>
</dbReference>
<accession>A0ACB9KF62</accession>
<evidence type="ECO:0000313" key="2">
    <source>
        <dbReference type="Proteomes" id="UP000828941"/>
    </source>
</evidence>
<proteinExistence type="predicted"/>
<gene>
    <name evidence="1" type="ORF">L6164_035821</name>
</gene>
<name>A0ACB9KF62_BAUVA</name>
<dbReference type="Proteomes" id="UP000828941">
    <property type="component" value="Chromosome 14"/>
</dbReference>